<dbReference type="EMBL" id="ML992501">
    <property type="protein sequence ID" value="KAF2227278.1"/>
    <property type="molecule type" value="Genomic_DNA"/>
</dbReference>
<dbReference type="Proteomes" id="UP000799538">
    <property type="component" value="Unassembled WGS sequence"/>
</dbReference>
<dbReference type="OrthoDB" id="3934235at2759"/>
<accession>A0A6A6GNT0</accession>
<keyword evidence="3" id="KW-1185">Reference proteome</keyword>
<evidence type="ECO:0000256" key="1">
    <source>
        <dbReference type="SAM" id="MobiDB-lite"/>
    </source>
</evidence>
<feature type="compositionally biased region" description="Basic residues" evidence="1">
    <location>
        <begin position="41"/>
        <end position="57"/>
    </location>
</feature>
<feature type="compositionally biased region" description="Polar residues" evidence="1">
    <location>
        <begin position="190"/>
        <end position="200"/>
    </location>
</feature>
<feature type="compositionally biased region" description="Basic and acidic residues" evidence="1">
    <location>
        <begin position="101"/>
        <end position="116"/>
    </location>
</feature>
<organism evidence="2 3">
    <name type="scientific">Elsinoe ampelina</name>
    <dbReference type="NCBI Taxonomy" id="302913"/>
    <lineage>
        <taxon>Eukaryota</taxon>
        <taxon>Fungi</taxon>
        <taxon>Dikarya</taxon>
        <taxon>Ascomycota</taxon>
        <taxon>Pezizomycotina</taxon>
        <taxon>Dothideomycetes</taxon>
        <taxon>Dothideomycetidae</taxon>
        <taxon>Myriangiales</taxon>
        <taxon>Elsinoaceae</taxon>
        <taxon>Elsinoe</taxon>
    </lineage>
</organism>
<protein>
    <submittedName>
        <fullName evidence="2">Uncharacterized protein</fullName>
    </submittedName>
</protein>
<sequence length="280" mass="32055">MPVNTTGLRALCWSILYGVDKIPDTWFDKIPYYQSEEAKQAKKSSKRSKKEGRHRRNASADDKYYEDHYARRSGDRRRRRSYDDEDPDLDDDNHKYAHRRSRDDGRRGHDPERRGYDGAGNGDYAQPRAHRANEYPVNHASVVPQAHPSANGYGYPANGTAVGSATYTGQQNFDRPPSSGPVPGYVPYSNIYNGSPTQANYPPGDQFGSRHGSTQHNGPPSAHPRQPKFDEPRGYHGRRRDSRYDSDSYDSDDSRRHRRRHRSRDRASSHAGHRRASTWK</sequence>
<feature type="region of interest" description="Disordered" evidence="1">
    <location>
        <begin position="35"/>
        <end position="127"/>
    </location>
</feature>
<name>A0A6A6GNT0_9PEZI</name>
<dbReference type="AlphaFoldDB" id="A0A6A6GNT0"/>
<proteinExistence type="predicted"/>
<gene>
    <name evidence="2" type="ORF">BDZ85DRAFT_277185</name>
</gene>
<feature type="region of interest" description="Disordered" evidence="1">
    <location>
        <begin position="166"/>
        <end position="280"/>
    </location>
</feature>
<feature type="compositionally biased region" description="Basic and acidic residues" evidence="1">
    <location>
        <begin position="58"/>
        <end position="73"/>
    </location>
</feature>
<evidence type="ECO:0000313" key="3">
    <source>
        <dbReference type="Proteomes" id="UP000799538"/>
    </source>
</evidence>
<reference evidence="3" key="1">
    <citation type="journal article" date="2020" name="Stud. Mycol.">
        <title>101 Dothideomycetes genomes: A test case for predicting lifestyles and emergence of pathogens.</title>
        <authorList>
            <person name="Haridas S."/>
            <person name="Albert R."/>
            <person name="Binder M."/>
            <person name="Bloem J."/>
            <person name="LaButti K."/>
            <person name="Salamov A."/>
            <person name="Andreopoulos B."/>
            <person name="Baker S."/>
            <person name="Barry K."/>
            <person name="Bills G."/>
            <person name="Bluhm B."/>
            <person name="Cannon C."/>
            <person name="Castanera R."/>
            <person name="Culley D."/>
            <person name="Daum C."/>
            <person name="Ezra D."/>
            <person name="Gonzalez J."/>
            <person name="Henrissat B."/>
            <person name="Kuo A."/>
            <person name="Liang C."/>
            <person name="Lipzen A."/>
            <person name="Lutzoni F."/>
            <person name="Magnuson J."/>
            <person name="Mondo S."/>
            <person name="Nolan M."/>
            <person name="Ohm R."/>
            <person name="Pangilinan J."/>
            <person name="Park H.-J."/>
            <person name="Ramirez L."/>
            <person name="Alfaro M."/>
            <person name="Sun H."/>
            <person name="Tritt A."/>
            <person name="Yoshinaga Y."/>
            <person name="Zwiers L.-H."/>
            <person name="Turgeon B."/>
            <person name="Goodwin S."/>
            <person name="Spatafora J."/>
            <person name="Crous P."/>
            <person name="Grigoriev I."/>
        </authorList>
    </citation>
    <scope>NUCLEOTIDE SEQUENCE [LARGE SCALE GENOMIC DNA]</scope>
    <source>
        <strain evidence="3">CECT 20119</strain>
    </source>
</reference>
<feature type="compositionally biased region" description="Basic residues" evidence="1">
    <location>
        <begin position="271"/>
        <end position="280"/>
    </location>
</feature>
<evidence type="ECO:0000313" key="2">
    <source>
        <dbReference type="EMBL" id="KAF2227278.1"/>
    </source>
</evidence>